<evidence type="ECO:0000256" key="1">
    <source>
        <dbReference type="SAM" id="MobiDB-lite"/>
    </source>
</evidence>
<dbReference type="EMBL" id="BQNB010017128">
    <property type="protein sequence ID" value="GJT59651.1"/>
    <property type="molecule type" value="Genomic_DNA"/>
</dbReference>
<proteinExistence type="predicted"/>
<gene>
    <name evidence="2" type="ORF">Tco_1003184</name>
</gene>
<accession>A0ABQ5F8L7</accession>
<protein>
    <submittedName>
        <fullName evidence="2">Uncharacterized protein</fullName>
    </submittedName>
</protein>
<sequence length="427" mass="50170">MPTKVTNSYLTRMEILSHLKDVKMMRIKTKNPPLDQTGGTKIRRARKEPESTSAPQEKTSKTTGKSTEGSKSHHKSAGEFAQAEEPMHTAKDLEEPAHQEFETGVTKDQPDEETSQLPDWFQKPAKPPTPDRQQYPHDLRKPLPLIPNSRGRQVIPFDHFINNDLAYLSGGVSSRKYTTSVTKTKAADYGHIKWIKDLVPNRMWSQSKRRIIAITMLQIVEWNRYKHLDWITVRRDDDKLYKFKEGDFNRLRIQDIEDMLLLLFQGKLTNLTVEERLAFNVSLRMFTRSIVIERRVEDLQLSVKSYQKKLNLIKPDTYRSDLKRREDYTAYSNPRGFIYHNKDKKNRLMRIDKLHKFSDDTLNDVWTSLNDRLKGTRIKYLPQTIWRQSDRDKSGAMIQEIDKQLKTRRIMRSLEKFVGGRPYDGDF</sequence>
<keyword evidence="3" id="KW-1185">Reference proteome</keyword>
<organism evidence="2 3">
    <name type="scientific">Tanacetum coccineum</name>
    <dbReference type="NCBI Taxonomy" id="301880"/>
    <lineage>
        <taxon>Eukaryota</taxon>
        <taxon>Viridiplantae</taxon>
        <taxon>Streptophyta</taxon>
        <taxon>Embryophyta</taxon>
        <taxon>Tracheophyta</taxon>
        <taxon>Spermatophyta</taxon>
        <taxon>Magnoliopsida</taxon>
        <taxon>eudicotyledons</taxon>
        <taxon>Gunneridae</taxon>
        <taxon>Pentapetalae</taxon>
        <taxon>asterids</taxon>
        <taxon>campanulids</taxon>
        <taxon>Asterales</taxon>
        <taxon>Asteraceae</taxon>
        <taxon>Asteroideae</taxon>
        <taxon>Anthemideae</taxon>
        <taxon>Anthemidinae</taxon>
        <taxon>Tanacetum</taxon>
    </lineage>
</organism>
<reference evidence="2" key="1">
    <citation type="journal article" date="2022" name="Int. J. Mol. Sci.">
        <title>Draft Genome of Tanacetum Coccineum: Genomic Comparison of Closely Related Tanacetum-Family Plants.</title>
        <authorList>
            <person name="Yamashiro T."/>
            <person name="Shiraishi A."/>
            <person name="Nakayama K."/>
            <person name="Satake H."/>
        </authorList>
    </citation>
    <scope>NUCLEOTIDE SEQUENCE</scope>
</reference>
<dbReference type="Proteomes" id="UP001151760">
    <property type="component" value="Unassembled WGS sequence"/>
</dbReference>
<evidence type="ECO:0000313" key="2">
    <source>
        <dbReference type="EMBL" id="GJT59651.1"/>
    </source>
</evidence>
<comment type="caution">
    <text evidence="2">The sequence shown here is derived from an EMBL/GenBank/DDBJ whole genome shotgun (WGS) entry which is preliminary data.</text>
</comment>
<evidence type="ECO:0000313" key="3">
    <source>
        <dbReference type="Proteomes" id="UP001151760"/>
    </source>
</evidence>
<name>A0ABQ5F8L7_9ASTR</name>
<feature type="region of interest" description="Disordered" evidence="1">
    <location>
        <begin position="27"/>
        <end position="147"/>
    </location>
</feature>
<feature type="compositionally biased region" description="Basic and acidic residues" evidence="1">
    <location>
        <begin position="85"/>
        <end position="101"/>
    </location>
</feature>
<reference evidence="2" key="2">
    <citation type="submission" date="2022-01" db="EMBL/GenBank/DDBJ databases">
        <authorList>
            <person name="Yamashiro T."/>
            <person name="Shiraishi A."/>
            <person name="Satake H."/>
            <person name="Nakayama K."/>
        </authorList>
    </citation>
    <scope>NUCLEOTIDE SEQUENCE</scope>
</reference>